<keyword evidence="1" id="KW-0479">Metal-binding</keyword>
<gene>
    <name evidence="6" type="ORF">GSI_04399</name>
</gene>
<dbReference type="SMART" id="SM00184">
    <property type="entry name" value="RING"/>
    <property type="match status" value="1"/>
</dbReference>
<evidence type="ECO:0000313" key="7">
    <source>
        <dbReference type="Proteomes" id="UP000230002"/>
    </source>
</evidence>
<dbReference type="AlphaFoldDB" id="A0A2G8SJ27"/>
<comment type="caution">
    <text evidence="6">The sequence shown here is derived from an EMBL/GenBank/DDBJ whole genome shotgun (WGS) entry which is preliminary data.</text>
</comment>
<dbReference type="PANTHER" id="PTHR23041:SF78">
    <property type="entry name" value="E3 UBIQUITIN-PROTEIN LIGASE RNF4"/>
    <property type="match status" value="1"/>
</dbReference>
<evidence type="ECO:0000256" key="3">
    <source>
        <dbReference type="ARBA" id="ARBA00022833"/>
    </source>
</evidence>
<evidence type="ECO:0000256" key="4">
    <source>
        <dbReference type="PROSITE-ProRule" id="PRU00175"/>
    </source>
</evidence>
<feature type="domain" description="RING-type" evidence="5">
    <location>
        <begin position="6"/>
        <end position="46"/>
    </location>
</feature>
<dbReference type="PROSITE" id="PS00518">
    <property type="entry name" value="ZF_RING_1"/>
    <property type="match status" value="1"/>
</dbReference>
<dbReference type="Pfam" id="PF13639">
    <property type="entry name" value="zf-RING_2"/>
    <property type="match status" value="1"/>
</dbReference>
<dbReference type="GO" id="GO:0008270">
    <property type="term" value="F:zinc ion binding"/>
    <property type="evidence" value="ECO:0007669"/>
    <property type="project" value="UniProtKB-KW"/>
</dbReference>
<dbReference type="PROSITE" id="PS50089">
    <property type="entry name" value="ZF_RING_2"/>
    <property type="match status" value="1"/>
</dbReference>
<dbReference type="STRING" id="1077348.A0A2G8SJ27"/>
<dbReference type="SUPFAM" id="SSF57850">
    <property type="entry name" value="RING/U-box"/>
    <property type="match status" value="1"/>
</dbReference>
<dbReference type="InterPro" id="IPR001841">
    <property type="entry name" value="Znf_RING"/>
</dbReference>
<keyword evidence="2 4" id="KW-0863">Zinc-finger</keyword>
<evidence type="ECO:0000256" key="1">
    <source>
        <dbReference type="ARBA" id="ARBA00022723"/>
    </source>
</evidence>
<keyword evidence="7" id="KW-1185">Reference proteome</keyword>
<dbReference type="InterPro" id="IPR013083">
    <property type="entry name" value="Znf_RING/FYVE/PHD"/>
</dbReference>
<evidence type="ECO:0000259" key="5">
    <source>
        <dbReference type="PROSITE" id="PS50089"/>
    </source>
</evidence>
<dbReference type="InterPro" id="IPR047134">
    <property type="entry name" value="RNF4"/>
</dbReference>
<dbReference type="PANTHER" id="PTHR23041">
    <property type="entry name" value="RING FINGER DOMAIN-CONTAINING"/>
    <property type="match status" value="1"/>
</dbReference>
<accession>A0A2G8SJ27</accession>
<organism evidence="6 7">
    <name type="scientific">Ganoderma sinense ZZ0214-1</name>
    <dbReference type="NCBI Taxonomy" id="1077348"/>
    <lineage>
        <taxon>Eukaryota</taxon>
        <taxon>Fungi</taxon>
        <taxon>Dikarya</taxon>
        <taxon>Basidiomycota</taxon>
        <taxon>Agaricomycotina</taxon>
        <taxon>Agaricomycetes</taxon>
        <taxon>Polyporales</taxon>
        <taxon>Polyporaceae</taxon>
        <taxon>Ganoderma</taxon>
    </lineage>
</organism>
<proteinExistence type="predicted"/>
<protein>
    <recommendedName>
        <fullName evidence="5">RING-type domain-containing protein</fullName>
    </recommendedName>
</protein>
<dbReference type="Proteomes" id="UP000230002">
    <property type="component" value="Unassembled WGS sequence"/>
</dbReference>
<sequence length="193" mass="21974">MPSLICVICMEGLETKAAMSTTCGHIFCSQCAESQFAISQSCPVCRTPQTFRQLIRLFSEFDTPATDPPPSAVPASTFPPNPEGPYLEPEIISFRWHTQQLQSRRLLTGYHPQQPHRQMLQVQIQPSVRPSRRSVAYFGMLQPRPRPSTLDDMYPLLQSLQELRHAQRPPDHASALLTLQHRSVQLRLSQSRR</sequence>
<dbReference type="OrthoDB" id="6105938at2759"/>
<evidence type="ECO:0000313" key="6">
    <source>
        <dbReference type="EMBL" id="PIL33774.1"/>
    </source>
</evidence>
<dbReference type="EMBL" id="AYKW01000007">
    <property type="protein sequence ID" value="PIL33774.1"/>
    <property type="molecule type" value="Genomic_DNA"/>
</dbReference>
<evidence type="ECO:0000256" key="2">
    <source>
        <dbReference type="ARBA" id="ARBA00022771"/>
    </source>
</evidence>
<name>A0A2G8SJ27_9APHY</name>
<dbReference type="InterPro" id="IPR017907">
    <property type="entry name" value="Znf_RING_CS"/>
</dbReference>
<dbReference type="Gene3D" id="3.30.40.10">
    <property type="entry name" value="Zinc/RING finger domain, C3HC4 (zinc finger)"/>
    <property type="match status" value="1"/>
</dbReference>
<keyword evidence="3" id="KW-0862">Zinc</keyword>
<reference evidence="6 7" key="1">
    <citation type="journal article" date="2015" name="Sci. Rep.">
        <title>Chromosome-level genome map provides insights into diverse defense mechanisms in the medicinal fungus Ganoderma sinense.</title>
        <authorList>
            <person name="Zhu Y."/>
            <person name="Xu J."/>
            <person name="Sun C."/>
            <person name="Zhou S."/>
            <person name="Xu H."/>
            <person name="Nelson D.R."/>
            <person name="Qian J."/>
            <person name="Song J."/>
            <person name="Luo H."/>
            <person name="Xiang L."/>
            <person name="Li Y."/>
            <person name="Xu Z."/>
            <person name="Ji A."/>
            <person name="Wang L."/>
            <person name="Lu S."/>
            <person name="Hayward A."/>
            <person name="Sun W."/>
            <person name="Li X."/>
            <person name="Schwartz D.C."/>
            <person name="Wang Y."/>
            <person name="Chen S."/>
        </authorList>
    </citation>
    <scope>NUCLEOTIDE SEQUENCE [LARGE SCALE GENOMIC DNA]</scope>
    <source>
        <strain evidence="6 7">ZZ0214-1</strain>
    </source>
</reference>